<accession>A0ABP3GJX9</accession>
<gene>
    <name evidence="2" type="ORF">GCM10008967_42110</name>
</gene>
<dbReference type="EMBL" id="BAAADJ010000064">
    <property type="protein sequence ID" value="GAA0347312.1"/>
    <property type="molecule type" value="Genomic_DNA"/>
</dbReference>
<keyword evidence="1" id="KW-0812">Transmembrane</keyword>
<evidence type="ECO:0008006" key="4">
    <source>
        <dbReference type="Google" id="ProtNLM"/>
    </source>
</evidence>
<sequence>MKRGERIIIKLVIIQAIALLFFQIVFHYADIFPELKRLTMYEGVNSQNYTKIIETFKIP</sequence>
<dbReference type="RefSeq" id="WP_343803848.1">
    <property type="nucleotide sequence ID" value="NZ_BAAADJ010000064.1"/>
</dbReference>
<keyword evidence="1" id="KW-1133">Transmembrane helix</keyword>
<protein>
    <recommendedName>
        <fullName evidence="4">YpfB family protein</fullName>
    </recommendedName>
</protein>
<evidence type="ECO:0000313" key="2">
    <source>
        <dbReference type="EMBL" id="GAA0347312.1"/>
    </source>
</evidence>
<keyword evidence="1" id="KW-0472">Membrane</keyword>
<evidence type="ECO:0000256" key="1">
    <source>
        <dbReference type="SAM" id="Phobius"/>
    </source>
</evidence>
<evidence type="ECO:0000313" key="3">
    <source>
        <dbReference type="Proteomes" id="UP001500782"/>
    </source>
</evidence>
<dbReference type="Proteomes" id="UP001500782">
    <property type="component" value="Unassembled WGS sequence"/>
</dbReference>
<comment type="caution">
    <text evidence="2">The sequence shown here is derived from an EMBL/GenBank/DDBJ whole genome shotgun (WGS) entry which is preliminary data.</text>
</comment>
<keyword evidence="3" id="KW-1185">Reference proteome</keyword>
<feature type="transmembrane region" description="Helical" evidence="1">
    <location>
        <begin position="7"/>
        <end position="29"/>
    </location>
</feature>
<dbReference type="Pfam" id="PF17313">
    <property type="entry name" value="DUF5359"/>
    <property type="match status" value="1"/>
</dbReference>
<reference evidence="3" key="1">
    <citation type="journal article" date="2019" name="Int. J. Syst. Evol. Microbiol.">
        <title>The Global Catalogue of Microorganisms (GCM) 10K type strain sequencing project: providing services to taxonomists for standard genome sequencing and annotation.</title>
        <authorList>
            <consortium name="The Broad Institute Genomics Platform"/>
            <consortium name="The Broad Institute Genome Sequencing Center for Infectious Disease"/>
            <person name="Wu L."/>
            <person name="Ma J."/>
        </authorList>
    </citation>
    <scope>NUCLEOTIDE SEQUENCE [LARGE SCALE GENOMIC DNA]</scope>
    <source>
        <strain evidence="3">JCM 9731</strain>
    </source>
</reference>
<dbReference type="InterPro" id="IPR035281">
    <property type="entry name" value="DUF5359"/>
</dbReference>
<organism evidence="2 3">
    <name type="scientific">Bacillus carboniphilus</name>
    <dbReference type="NCBI Taxonomy" id="86663"/>
    <lineage>
        <taxon>Bacteria</taxon>
        <taxon>Bacillati</taxon>
        <taxon>Bacillota</taxon>
        <taxon>Bacilli</taxon>
        <taxon>Bacillales</taxon>
        <taxon>Bacillaceae</taxon>
        <taxon>Bacillus</taxon>
    </lineage>
</organism>
<proteinExistence type="predicted"/>
<name>A0ABP3GJX9_9BACI</name>